<dbReference type="RefSeq" id="WP_053550189.1">
    <property type="nucleotide sequence ID" value="NZ_CP010802.1"/>
</dbReference>
<evidence type="ECO:0000256" key="1">
    <source>
        <dbReference type="SAM" id="Phobius"/>
    </source>
</evidence>
<keyword evidence="2" id="KW-0732">Signal</keyword>
<evidence type="ECO:0000256" key="2">
    <source>
        <dbReference type="SAM" id="SignalP"/>
    </source>
</evidence>
<feature type="signal peptide" evidence="2">
    <location>
        <begin position="1"/>
        <end position="23"/>
    </location>
</feature>
<keyword evidence="1" id="KW-0812">Transmembrane</keyword>
<accession>A0A0M4D1M3</accession>
<evidence type="ECO:0000313" key="4">
    <source>
        <dbReference type="Proteomes" id="UP000057158"/>
    </source>
</evidence>
<feature type="chain" id="PRO_5005791759" description="CcmD family protein" evidence="2">
    <location>
        <begin position="24"/>
        <end position="78"/>
    </location>
</feature>
<protein>
    <recommendedName>
        <fullName evidence="5">CcmD family protein</fullName>
    </recommendedName>
</protein>
<reference evidence="3 4" key="1">
    <citation type="submission" date="2015-07" db="EMBL/GenBank/DDBJ databases">
        <title>Isolation and Genomic Characterization of a Novel Halophilic Metal-Reducing Deltaproteobacterium from the Deep Subsurface.</title>
        <authorList>
            <person name="Badalamenti J.P."/>
            <person name="Summers Z.M."/>
            <person name="Gralnick J.A."/>
            <person name="Bond D.R."/>
        </authorList>
    </citation>
    <scope>NUCLEOTIDE SEQUENCE [LARGE SCALE GENOMIC DNA]</scope>
    <source>
        <strain evidence="3 4">WTL</strain>
    </source>
</reference>
<dbReference type="AlphaFoldDB" id="A0A0M4D1M3"/>
<name>A0A0M4D1M3_9BACT</name>
<gene>
    <name evidence="3" type="ORF">DSOUD_1257</name>
</gene>
<organism evidence="3 4">
    <name type="scientific">Desulfuromonas soudanensis</name>
    <dbReference type="NCBI Taxonomy" id="1603606"/>
    <lineage>
        <taxon>Bacteria</taxon>
        <taxon>Pseudomonadati</taxon>
        <taxon>Thermodesulfobacteriota</taxon>
        <taxon>Desulfuromonadia</taxon>
        <taxon>Desulfuromonadales</taxon>
        <taxon>Desulfuromonadaceae</taxon>
        <taxon>Desulfuromonas</taxon>
    </lineage>
</organism>
<dbReference type="STRING" id="1603606.DSOUD_1257"/>
<dbReference type="OrthoDB" id="9946194at2"/>
<dbReference type="KEGG" id="des:DSOUD_1257"/>
<keyword evidence="4" id="KW-1185">Reference proteome</keyword>
<evidence type="ECO:0000313" key="3">
    <source>
        <dbReference type="EMBL" id="ALC16038.1"/>
    </source>
</evidence>
<feature type="transmembrane region" description="Helical" evidence="1">
    <location>
        <begin position="33"/>
        <end position="58"/>
    </location>
</feature>
<sequence length="78" mass="8414">MKTVARLLLVASLICGTASGAWALPGPTEGFVGVVIWVFLAYCALIVIAQLLVALHALRRLIEESMAKKKVSRPVILR</sequence>
<dbReference type="EMBL" id="CP010802">
    <property type="protein sequence ID" value="ALC16038.1"/>
    <property type="molecule type" value="Genomic_DNA"/>
</dbReference>
<keyword evidence="1" id="KW-1133">Transmembrane helix</keyword>
<evidence type="ECO:0008006" key="5">
    <source>
        <dbReference type="Google" id="ProtNLM"/>
    </source>
</evidence>
<dbReference type="PATRIC" id="fig|1603606.3.peg.1375"/>
<keyword evidence="1" id="KW-0472">Membrane</keyword>
<dbReference type="Proteomes" id="UP000057158">
    <property type="component" value="Chromosome"/>
</dbReference>
<proteinExistence type="predicted"/>